<protein>
    <submittedName>
        <fullName evidence="2">Uncharacterized protein</fullName>
    </submittedName>
</protein>
<reference evidence="2" key="1">
    <citation type="submission" date="2022-02" db="EMBL/GenBank/DDBJ databases">
        <authorList>
            <person name="King R."/>
        </authorList>
    </citation>
    <scope>NUCLEOTIDE SEQUENCE</scope>
</reference>
<dbReference type="AlphaFoldDB" id="A0A9P0J5S9"/>
<feature type="region of interest" description="Disordered" evidence="1">
    <location>
        <begin position="1"/>
        <end position="29"/>
    </location>
</feature>
<dbReference type="Proteomes" id="UP001154329">
    <property type="component" value="Chromosome 2"/>
</dbReference>
<name>A0A9P0J5S9_APHGO</name>
<evidence type="ECO:0000256" key="1">
    <source>
        <dbReference type="SAM" id="MobiDB-lite"/>
    </source>
</evidence>
<dbReference type="EMBL" id="OU899035">
    <property type="protein sequence ID" value="CAH1725388.1"/>
    <property type="molecule type" value="Genomic_DNA"/>
</dbReference>
<reference evidence="2" key="2">
    <citation type="submission" date="2022-10" db="EMBL/GenBank/DDBJ databases">
        <authorList>
            <consortium name="ENA_rothamsted_submissions"/>
            <consortium name="culmorum"/>
            <person name="King R."/>
        </authorList>
    </citation>
    <scope>NUCLEOTIDE SEQUENCE</scope>
</reference>
<keyword evidence="3" id="KW-1185">Reference proteome</keyword>
<evidence type="ECO:0000313" key="3">
    <source>
        <dbReference type="Proteomes" id="UP001154329"/>
    </source>
</evidence>
<proteinExistence type="predicted"/>
<organism evidence="2 3">
    <name type="scientific">Aphis gossypii</name>
    <name type="common">Cotton aphid</name>
    <dbReference type="NCBI Taxonomy" id="80765"/>
    <lineage>
        <taxon>Eukaryota</taxon>
        <taxon>Metazoa</taxon>
        <taxon>Ecdysozoa</taxon>
        <taxon>Arthropoda</taxon>
        <taxon>Hexapoda</taxon>
        <taxon>Insecta</taxon>
        <taxon>Pterygota</taxon>
        <taxon>Neoptera</taxon>
        <taxon>Paraneoptera</taxon>
        <taxon>Hemiptera</taxon>
        <taxon>Sternorrhyncha</taxon>
        <taxon>Aphidomorpha</taxon>
        <taxon>Aphidoidea</taxon>
        <taxon>Aphididae</taxon>
        <taxon>Aphidini</taxon>
        <taxon>Aphis</taxon>
        <taxon>Aphis</taxon>
    </lineage>
</organism>
<accession>A0A9P0J5S9</accession>
<evidence type="ECO:0000313" key="2">
    <source>
        <dbReference type="EMBL" id="CAH1725388.1"/>
    </source>
</evidence>
<sequence>MTRKQKEKLNCSRQTKRTTRKQKKKLNLS</sequence>
<gene>
    <name evidence="2" type="ORF">APHIGO_LOCUS6485</name>
</gene>
<feature type="compositionally biased region" description="Basic residues" evidence="1">
    <location>
        <begin position="14"/>
        <end position="29"/>
    </location>
</feature>